<dbReference type="AlphaFoldDB" id="A0A6S7L0E9"/>
<dbReference type="EMBL" id="CACRXK020049771">
    <property type="protein sequence ID" value="CAB4046311.1"/>
    <property type="molecule type" value="Genomic_DNA"/>
</dbReference>
<dbReference type="Proteomes" id="UP001152795">
    <property type="component" value="Unassembled WGS sequence"/>
</dbReference>
<gene>
    <name evidence="1" type="ORF">PACLA_8A018545</name>
</gene>
<name>A0A6S7L0E9_PARCT</name>
<organism evidence="1 2">
    <name type="scientific">Paramuricea clavata</name>
    <name type="common">Red gorgonian</name>
    <name type="synonym">Violescent sea-whip</name>
    <dbReference type="NCBI Taxonomy" id="317549"/>
    <lineage>
        <taxon>Eukaryota</taxon>
        <taxon>Metazoa</taxon>
        <taxon>Cnidaria</taxon>
        <taxon>Anthozoa</taxon>
        <taxon>Octocorallia</taxon>
        <taxon>Malacalcyonacea</taxon>
        <taxon>Plexauridae</taxon>
        <taxon>Paramuricea</taxon>
    </lineage>
</organism>
<comment type="caution">
    <text evidence="1">The sequence shown here is derived from an EMBL/GenBank/DDBJ whole genome shotgun (WGS) entry which is preliminary data.</text>
</comment>
<accession>A0A6S7L0E9</accession>
<feature type="non-terminal residue" evidence="1">
    <location>
        <position position="139"/>
    </location>
</feature>
<evidence type="ECO:0000313" key="2">
    <source>
        <dbReference type="Proteomes" id="UP001152795"/>
    </source>
</evidence>
<protein>
    <submittedName>
        <fullName evidence="1">Uncharacterized protein</fullName>
    </submittedName>
</protein>
<evidence type="ECO:0000313" key="1">
    <source>
        <dbReference type="EMBL" id="CAB4046311.1"/>
    </source>
</evidence>
<reference evidence="1" key="1">
    <citation type="submission" date="2020-04" db="EMBL/GenBank/DDBJ databases">
        <authorList>
            <person name="Alioto T."/>
            <person name="Alioto T."/>
            <person name="Gomez Garrido J."/>
        </authorList>
    </citation>
    <scope>NUCLEOTIDE SEQUENCE</scope>
    <source>
        <strain evidence="1">A484AB</strain>
    </source>
</reference>
<keyword evidence="2" id="KW-1185">Reference proteome</keyword>
<proteinExistence type="predicted"/>
<sequence>MDQDQHDGHLLIHTPPDLLVYRVRRWTKINTTAICSSSCPEMDQDQHDGHLLVIVSGDGPRSTRRPSARHRVLRFVAGEDQHIDSHLAFLLPEAGAATIDVKLDNKFNNKGSIAGSKAAAAANFRSSYGENRLEAQLQL</sequence>